<keyword evidence="7" id="KW-0862">Zinc</keyword>
<keyword evidence="8" id="KW-0805">Transcription regulation</keyword>
<dbReference type="Ensembl" id="ENSECRT00000012270.1">
    <property type="protein sequence ID" value="ENSECRP00000012072.1"/>
    <property type="gene ID" value="ENSECRG00000007916.1"/>
</dbReference>
<dbReference type="InterPro" id="IPR036236">
    <property type="entry name" value="Znf_C2H2_sf"/>
</dbReference>
<keyword evidence="11" id="KW-0539">Nucleus</keyword>
<dbReference type="Gene3D" id="3.30.160.60">
    <property type="entry name" value="Classic Zinc Finger"/>
    <property type="match status" value="5"/>
</dbReference>
<keyword evidence="3" id="KW-0678">Repressor</keyword>
<feature type="domain" description="C2H2-type" evidence="14">
    <location>
        <begin position="389"/>
        <end position="418"/>
    </location>
</feature>
<dbReference type="Pfam" id="PF00096">
    <property type="entry name" value="zf-C2H2"/>
    <property type="match status" value="3"/>
</dbReference>
<dbReference type="FunFam" id="3.30.160.60:FF:000036">
    <property type="entry name" value="GLI family zinc finger 3"/>
    <property type="match status" value="1"/>
</dbReference>
<dbReference type="FunFam" id="3.30.160.60:FF:000031">
    <property type="entry name" value="GLI family zinc finger 3"/>
    <property type="match status" value="1"/>
</dbReference>
<dbReference type="AlphaFoldDB" id="A0A8C4S6B6"/>
<evidence type="ECO:0000256" key="5">
    <source>
        <dbReference type="ARBA" id="ARBA00022737"/>
    </source>
</evidence>
<evidence type="ECO:0000256" key="11">
    <source>
        <dbReference type="ARBA" id="ARBA00023242"/>
    </source>
</evidence>
<evidence type="ECO:0000256" key="1">
    <source>
        <dbReference type="ARBA" id="ARBA00004123"/>
    </source>
</evidence>
<accession>A0A8C4S6B6</accession>
<evidence type="ECO:0000259" key="14">
    <source>
        <dbReference type="PROSITE" id="PS50157"/>
    </source>
</evidence>
<proteinExistence type="inferred from homology"/>
<keyword evidence="16" id="KW-1185">Reference proteome</keyword>
<dbReference type="GO" id="GO:0005634">
    <property type="term" value="C:nucleus"/>
    <property type="evidence" value="ECO:0007669"/>
    <property type="project" value="UniProtKB-SubCell"/>
</dbReference>
<comment type="subcellular location">
    <subcellularLocation>
        <location evidence="1">Nucleus</location>
    </subcellularLocation>
</comment>
<feature type="domain" description="C2H2-type" evidence="14">
    <location>
        <begin position="326"/>
        <end position="358"/>
    </location>
</feature>
<dbReference type="PANTHER" id="PTHR45718">
    <property type="entry name" value="TRANSCRIPTIONAL ACTIVATOR CUBITUS INTERRUPTUS"/>
    <property type="match status" value="1"/>
</dbReference>
<evidence type="ECO:0000256" key="12">
    <source>
        <dbReference type="PROSITE-ProRule" id="PRU00042"/>
    </source>
</evidence>
<keyword evidence="6 12" id="KW-0863">Zinc-finger</keyword>
<keyword evidence="9" id="KW-0238">DNA-binding</keyword>
<protein>
    <submittedName>
        <fullName evidence="15">GLIS family zinc finger 1</fullName>
    </submittedName>
</protein>
<dbReference type="InterPro" id="IPR056436">
    <property type="entry name" value="Znf-C2H2_ZIC1-5/GLI1-3-like"/>
</dbReference>
<keyword evidence="5" id="KW-0677">Repeat</keyword>
<feature type="domain" description="C2H2-type" evidence="14">
    <location>
        <begin position="359"/>
        <end position="388"/>
    </location>
</feature>
<evidence type="ECO:0000256" key="7">
    <source>
        <dbReference type="ARBA" id="ARBA00022833"/>
    </source>
</evidence>
<dbReference type="Pfam" id="PF23561">
    <property type="entry name" value="zf-C2H2_15"/>
    <property type="match status" value="1"/>
</dbReference>
<keyword evidence="10" id="KW-0804">Transcription</keyword>
<evidence type="ECO:0000256" key="2">
    <source>
        <dbReference type="ARBA" id="ARBA00010831"/>
    </source>
</evidence>
<dbReference type="GeneTree" id="ENSGT00940000159218"/>
<reference evidence="15" key="1">
    <citation type="submission" date="2021-06" db="EMBL/GenBank/DDBJ databases">
        <authorList>
            <consortium name="Wellcome Sanger Institute Data Sharing"/>
        </authorList>
    </citation>
    <scope>NUCLEOTIDE SEQUENCE [LARGE SCALE GENOMIC DNA]</scope>
</reference>
<feature type="compositionally biased region" description="Low complexity" evidence="13">
    <location>
        <begin position="510"/>
        <end position="525"/>
    </location>
</feature>
<dbReference type="Proteomes" id="UP000694620">
    <property type="component" value="Chromosome 10"/>
</dbReference>
<dbReference type="SMART" id="SM00355">
    <property type="entry name" value="ZnF_C2H2"/>
    <property type="match status" value="5"/>
</dbReference>
<reference evidence="15" key="3">
    <citation type="submission" date="2025-09" db="UniProtKB">
        <authorList>
            <consortium name="Ensembl"/>
        </authorList>
    </citation>
    <scope>IDENTIFICATION</scope>
</reference>
<evidence type="ECO:0000313" key="15">
    <source>
        <dbReference type="Ensembl" id="ENSECRP00000012072.1"/>
    </source>
</evidence>
<dbReference type="SUPFAM" id="SSF57667">
    <property type="entry name" value="beta-beta-alpha zinc fingers"/>
    <property type="match status" value="3"/>
</dbReference>
<organism evidence="15 16">
    <name type="scientific">Erpetoichthys calabaricus</name>
    <name type="common">Rope fish</name>
    <name type="synonym">Calamoichthys calabaricus</name>
    <dbReference type="NCBI Taxonomy" id="27687"/>
    <lineage>
        <taxon>Eukaryota</taxon>
        <taxon>Metazoa</taxon>
        <taxon>Chordata</taxon>
        <taxon>Craniata</taxon>
        <taxon>Vertebrata</taxon>
        <taxon>Euteleostomi</taxon>
        <taxon>Actinopterygii</taxon>
        <taxon>Polypteriformes</taxon>
        <taxon>Polypteridae</taxon>
        <taxon>Erpetoichthys</taxon>
    </lineage>
</organism>
<feature type="compositionally biased region" description="Polar residues" evidence="13">
    <location>
        <begin position="564"/>
        <end position="575"/>
    </location>
</feature>
<evidence type="ECO:0000256" key="6">
    <source>
        <dbReference type="ARBA" id="ARBA00022771"/>
    </source>
</evidence>
<gene>
    <name evidence="15" type="primary">GLIS1</name>
</gene>
<dbReference type="PROSITE" id="PS00028">
    <property type="entry name" value="ZINC_FINGER_C2H2_1"/>
    <property type="match status" value="4"/>
</dbReference>
<sequence length="575" mass="62914">WKYELAPFHSMKIPTIMPGIVKGQTSQASSLPAHQMINSAFYLSTTDNQTNIFFCLFHLHCRSSDFQDILTSTSGTTTNSSCSLNGGEGLHQHIKQESLCSYKSLPGLASAQEVASICGGTEMSGGSASLIHPEIELANNSFANSLSSYSFNNELGSSQGSLSVGSSRHSARQLHSGNLKRRCISVAPAANSSEGIDITAIFCSSQMSLVAACVNGLRTNSPGISSHSRATNSQLPGSQGCQKAGFLKQEPLDEFSQNEDQAPISLSRPGSQPAQPCDREEGSVTECIADRQVCRWIDCNAAYEQQDELVRHIEKMHIDQRKGEDFTCFWAGCIRRYKPFNARYKLLIHMRVHSGEKPNKCMFEGCNKAFSRLENLKIHLRSHTGEKPYICQHPGCQKAFSNSSDRAKHQRTHLDTKPYACQIPGCTKRYTDPSSLRKHVKAHSAKEQQVRKKLRSCSHLEQDVLSECLAIQQLHSSSSQQHLTFLNGKCMRSSGLGQEMFPGLYPASSASHNGSVSSLLPSPHDLPSRHQPLEGDINNSHSHLSPLSAVENTREGARALGLSTPESNPAASQTQ</sequence>
<comment type="similarity">
    <text evidence="2">Belongs to the GLI C2H2-type zinc-finger protein family.</text>
</comment>
<reference evidence="15" key="2">
    <citation type="submission" date="2025-08" db="UniProtKB">
        <authorList>
            <consortium name="Ensembl"/>
        </authorList>
    </citation>
    <scope>IDENTIFICATION</scope>
</reference>
<dbReference type="InterPro" id="IPR043359">
    <property type="entry name" value="GLI-like"/>
</dbReference>
<evidence type="ECO:0000256" key="8">
    <source>
        <dbReference type="ARBA" id="ARBA00023015"/>
    </source>
</evidence>
<dbReference type="PROSITE" id="PS50157">
    <property type="entry name" value="ZINC_FINGER_C2H2_2"/>
    <property type="match status" value="5"/>
</dbReference>
<name>A0A8C4S6B6_ERPCA</name>
<evidence type="ECO:0000256" key="13">
    <source>
        <dbReference type="SAM" id="MobiDB-lite"/>
    </source>
</evidence>
<feature type="region of interest" description="Disordered" evidence="13">
    <location>
        <begin position="257"/>
        <end position="279"/>
    </location>
</feature>
<dbReference type="GO" id="GO:0008270">
    <property type="term" value="F:zinc ion binding"/>
    <property type="evidence" value="ECO:0007669"/>
    <property type="project" value="UniProtKB-KW"/>
</dbReference>
<evidence type="ECO:0000313" key="16">
    <source>
        <dbReference type="Proteomes" id="UP000694620"/>
    </source>
</evidence>
<dbReference type="FunFam" id="3.30.160.60:FF:000048">
    <property type="entry name" value="GLI family zinc finger 3"/>
    <property type="match status" value="1"/>
</dbReference>
<evidence type="ECO:0000256" key="4">
    <source>
        <dbReference type="ARBA" id="ARBA00022723"/>
    </source>
</evidence>
<dbReference type="PANTHER" id="PTHR45718:SF3">
    <property type="entry name" value="ZINC FINGER PROTEIN GLIS1"/>
    <property type="match status" value="1"/>
</dbReference>
<evidence type="ECO:0000256" key="3">
    <source>
        <dbReference type="ARBA" id="ARBA00022491"/>
    </source>
</evidence>
<dbReference type="FunFam" id="3.30.160.60:FF:000453">
    <property type="entry name" value="GLIS family zinc finger 3"/>
    <property type="match status" value="1"/>
</dbReference>
<dbReference type="GO" id="GO:0000978">
    <property type="term" value="F:RNA polymerase II cis-regulatory region sequence-specific DNA binding"/>
    <property type="evidence" value="ECO:0007669"/>
    <property type="project" value="TreeGrafter"/>
</dbReference>
<feature type="domain" description="C2H2-type" evidence="14">
    <location>
        <begin position="292"/>
        <end position="322"/>
    </location>
</feature>
<dbReference type="GO" id="GO:0000981">
    <property type="term" value="F:DNA-binding transcription factor activity, RNA polymerase II-specific"/>
    <property type="evidence" value="ECO:0007669"/>
    <property type="project" value="TreeGrafter"/>
</dbReference>
<dbReference type="FunFam" id="3.30.160.60:FF:000019">
    <property type="entry name" value="GLI family zinc finger 3"/>
    <property type="match status" value="1"/>
</dbReference>
<evidence type="ECO:0000256" key="10">
    <source>
        <dbReference type="ARBA" id="ARBA00023163"/>
    </source>
</evidence>
<keyword evidence="4" id="KW-0479">Metal-binding</keyword>
<feature type="domain" description="C2H2-type" evidence="14">
    <location>
        <begin position="419"/>
        <end position="448"/>
    </location>
</feature>
<dbReference type="InterPro" id="IPR013087">
    <property type="entry name" value="Znf_C2H2_type"/>
</dbReference>
<evidence type="ECO:0000256" key="9">
    <source>
        <dbReference type="ARBA" id="ARBA00023125"/>
    </source>
</evidence>
<feature type="region of interest" description="Disordered" evidence="13">
    <location>
        <begin position="510"/>
        <end position="575"/>
    </location>
</feature>